<dbReference type="GO" id="GO:1990281">
    <property type="term" value="C:efflux pump complex"/>
    <property type="evidence" value="ECO:0007669"/>
    <property type="project" value="TreeGrafter"/>
</dbReference>
<comment type="similarity">
    <text evidence="1">Belongs to the membrane fusion protein (MFP) (TC 8.A.1) family.</text>
</comment>
<feature type="coiled-coil region" evidence="2">
    <location>
        <begin position="104"/>
        <end position="131"/>
    </location>
</feature>
<feature type="domain" description="CusB-like beta-barrel" evidence="4">
    <location>
        <begin position="248"/>
        <end position="317"/>
    </location>
</feature>
<dbReference type="PANTHER" id="PTHR30469">
    <property type="entry name" value="MULTIDRUG RESISTANCE PROTEIN MDTA"/>
    <property type="match status" value="1"/>
</dbReference>
<keyword evidence="3" id="KW-0732">Signal</keyword>
<sequence>MSRNAVIAVSLGVLLAGAAAVVGFAPASFAASEAEPAAVQTPPSIRVARAERRELVETLSVTGTILPREEAAAGTDLNGLTVTALNADEGDTVKKGEVLAVLDRSTLDTQLAQMQASRAQAEANIAQMNAQIGDAEVGVSQAKDALERARALQKKGVATQAQLDNARHAFDSANAKLVSAQKALAASQAQLAVIDAQTQNVLLQIEKTEVRAPADGLVLARDATLGGVVSAGSGPLFRIAIGSEFELAATVAETVLPKLSKDMQAEISLAGSDKATGGKIRRISPEIDSKSRLGSIRIALDPGSEARAGSFARGEVETKRSDAVAVPASAVIFRGEKAFLQLVTEGKIATVPVTLGVRDGGFVEVVSGVEEGQEVVSRAGTFVADGDLVTPVRADETGAIQP</sequence>
<protein>
    <submittedName>
        <fullName evidence="6">Efflux RND transporter periplasmic adaptor subunit</fullName>
    </submittedName>
</protein>
<evidence type="ECO:0000256" key="2">
    <source>
        <dbReference type="SAM" id="Coils"/>
    </source>
</evidence>
<dbReference type="EMBL" id="CP159253">
    <property type="protein sequence ID" value="XCG46587.1"/>
    <property type="molecule type" value="Genomic_DNA"/>
</dbReference>
<dbReference type="Gene3D" id="1.10.287.470">
    <property type="entry name" value="Helix hairpin bin"/>
    <property type="match status" value="1"/>
</dbReference>
<organism evidence="6">
    <name type="scientific">Mesorhizobium sp. WSM2240</name>
    <dbReference type="NCBI Taxonomy" id="3228851"/>
    <lineage>
        <taxon>Bacteria</taxon>
        <taxon>Pseudomonadati</taxon>
        <taxon>Pseudomonadota</taxon>
        <taxon>Alphaproteobacteria</taxon>
        <taxon>Hyphomicrobiales</taxon>
        <taxon>Phyllobacteriaceae</taxon>
        <taxon>Mesorhizobium</taxon>
    </lineage>
</organism>
<keyword evidence="2" id="KW-0175">Coiled coil</keyword>
<dbReference type="NCBIfam" id="TIGR01730">
    <property type="entry name" value="RND_mfp"/>
    <property type="match status" value="1"/>
</dbReference>
<dbReference type="RefSeq" id="WP_353640845.1">
    <property type="nucleotide sequence ID" value="NZ_CP159253.1"/>
</dbReference>
<evidence type="ECO:0000259" key="5">
    <source>
        <dbReference type="Pfam" id="PF25989"/>
    </source>
</evidence>
<evidence type="ECO:0000259" key="4">
    <source>
        <dbReference type="Pfam" id="PF25954"/>
    </source>
</evidence>
<dbReference type="Gene3D" id="2.40.50.100">
    <property type="match status" value="1"/>
</dbReference>
<gene>
    <name evidence="6" type="ORF">ABVK50_14770</name>
</gene>
<dbReference type="InterPro" id="IPR010916">
    <property type="entry name" value="TonB_box_CS"/>
</dbReference>
<feature type="signal peptide" evidence="3">
    <location>
        <begin position="1"/>
        <end position="30"/>
    </location>
</feature>
<evidence type="ECO:0000313" key="6">
    <source>
        <dbReference type="EMBL" id="XCG46587.1"/>
    </source>
</evidence>
<proteinExistence type="inferred from homology"/>
<dbReference type="InterPro" id="IPR058637">
    <property type="entry name" value="YknX-like_C"/>
</dbReference>
<dbReference type="GO" id="GO:0015562">
    <property type="term" value="F:efflux transmembrane transporter activity"/>
    <property type="evidence" value="ECO:0007669"/>
    <property type="project" value="TreeGrafter"/>
</dbReference>
<name>A0AAU8CID6_9HYPH</name>
<dbReference type="PROSITE" id="PS00430">
    <property type="entry name" value="TONB_DEPENDENT_REC_1"/>
    <property type="match status" value="1"/>
</dbReference>
<feature type="chain" id="PRO_5043761919" evidence="3">
    <location>
        <begin position="31"/>
        <end position="402"/>
    </location>
</feature>
<dbReference type="Gene3D" id="2.40.420.20">
    <property type="match status" value="1"/>
</dbReference>
<dbReference type="Pfam" id="PF25954">
    <property type="entry name" value="Beta-barrel_RND_2"/>
    <property type="match status" value="1"/>
</dbReference>
<dbReference type="AlphaFoldDB" id="A0AAU8CID6"/>
<evidence type="ECO:0000256" key="1">
    <source>
        <dbReference type="ARBA" id="ARBA00009477"/>
    </source>
</evidence>
<accession>A0AAU8CID6</accession>
<reference evidence="6" key="1">
    <citation type="submission" date="2024-06" db="EMBL/GenBank/DDBJ databases">
        <title>Mesorhizobium karijinii sp. nov., a symbiont of the iconic Swainsona formosa from arid Australia.</title>
        <authorList>
            <person name="Hill Y.J."/>
            <person name="Watkin E.L.J."/>
            <person name="O'Hara G.W."/>
            <person name="Terpolilli J."/>
            <person name="Tye M.L."/>
            <person name="Kohlmeier M.G."/>
        </authorList>
    </citation>
    <scope>NUCLEOTIDE SEQUENCE</scope>
    <source>
        <strain evidence="6">WSM2240</strain>
    </source>
</reference>
<dbReference type="Gene3D" id="2.40.30.170">
    <property type="match status" value="1"/>
</dbReference>
<dbReference type="SUPFAM" id="SSF111369">
    <property type="entry name" value="HlyD-like secretion proteins"/>
    <property type="match status" value="1"/>
</dbReference>
<feature type="domain" description="YknX-like C-terminal permuted SH3-like" evidence="5">
    <location>
        <begin position="324"/>
        <end position="390"/>
    </location>
</feature>
<dbReference type="Pfam" id="PF25989">
    <property type="entry name" value="YknX_C"/>
    <property type="match status" value="1"/>
</dbReference>
<dbReference type="InterPro" id="IPR058792">
    <property type="entry name" value="Beta-barrel_RND_2"/>
</dbReference>
<dbReference type="PANTHER" id="PTHR30469:SF15">
    <property type="entry name" value="HLYD FAMILY OF SECRETION PROTEINS"/>
    <property type="match status" value="1"/>
</dbReference>
<evidence type="ECO:0000256" key="3">
    <source>
        <dbReference type="SAM" id="SignalP"/>
    </source>
</evidence>
<dbReference type="InterPro" id="IPR006143">
    <property type="entry name" value="RND_pump_MFP"/>
</dbReference>